<proteinExistence type="predicted"/>
<organism evidence="1 2">
    <name type="scientific">SAR324 cluster bacterium</name>
    <dbReference type="NCBI Taxonomy" id="2024889"/>
    <lineage>
        <taxon>Bacteria</taxon>
        <taxon>Deltaproteobacteria</taxon>
        <taxon>SAR324 cluster</taxon>
    </lineage>
</organism>
<feature type="non-terminal residue" evidence="1">
    <location>
        <position position="287"/>
    </location>
</feature>
<dbReference type="AlphaFoldDB" id="A0A7X9FTX9"/>
<protein>
    <submittedName>
        <fullName evidence="1">Uncharacterized protein</fullName>
    </submittedName>
</protein>
<dbReference type="EMBL" id="JAAZON010000636">
    <property type="protein sequence ID" value="NMC64277.1"/>
    <property type="molecule type" value="Genomic_DNA"/>
</dbReference>
<name>A0A7X9FTX9_9DELT</name>
<gene>
    <name evidence="1" type="ORF">GYA55_14025</name>
</gene>
<comment type="caution">
    <text evidence="1">The sequence shown here is derived from an EMBL/GenBank/DDBJ whole genome shotgun (WGS) entry which is preliminary data.</text>
</comment>
<reference evidence="1 2" key="1">
    <citation type="journal article" date="2020" name="Biotechnol. Biofuels">
        <title>New insights from the biogas microbiome by comprehensive genome-resolved metagenomics of nearly 1600 species originating from multiple anaerobic digesters.</title>
        <authorList>
            <person name="Campanaro S."/>
            <person name="Treu L."/>
            <person name="Rodriguez-R L.M."/>
            <person name="Kovalovszki A."/>
            <person name="Ziels R.M."/>
            <person name="Maus I."/>
            <person name="Zhu X."/>
            <person name="Kougias P.G."/>
            <person name="Basile A."/>
            <person name="Luo G."/>
            <person name="Schluter A."/>
            <person name="Konstantinidis K.T."/>
            <person name="Angelidaki I."/>
        </authorList>
    </citation>
    <scope>NUCLEOTIDE SEQUENCE [LARGE SCALE GENOMIC DNA]</scope>
    <source>
        <strain evidence="1">AS27yjCOA_65</strain>
    </source>
</reference>
<accession>A0A7X9FTX9</accession>
<evidence type="ECO:0000313" key="1">
    <source>
        <dbReference type="EMBL" id="NMC64277.1"/>
    </source>
</evidence>
<dbReference type="Proteomes" id="UP000524246">
    <property type="component" value="Unassembled WGS sequence"/>
</dbReference>
<evidence type="ECO:0000313" key="2">
    <source>
        <dbReference type="Proteomes" id="UP000524246"/>
    </source>
</evidence>
<sequence>MGNDYFAGDGAACARIKSRYVPGILMMVDRFLPYSADIKNNLKLAKKARGEAKTKLLKKIAALKKLNKKYGAICAAGPEGRADAGDLAPTKADQAVMDKIVSRFLKLEASAGTKEALAKLVKELKKTARVAKTVVSKDLSHITVVLDDGMEFGINTDDSFAAEGSSASSIMQSSVPAAVHDAAAVRASLIEKVASSAVCSSIVTPSSRKALLVLAMSSVKNPIAMRAINEIKATLLLLGWADDDIDIRTRFETVNKKGEWVKDFSFTPDSILDMSGYGLVMFFGHGG</sequence>